<evidence type="ECO:0000313" key="2">
    <source>
        <dbReference type="EMBL" id="SPD29059.1"/>
    </source>
</evidence>
<accession>A0A2N9IY29</accession>
<protein>
    <submittedName>
        <fullName evidence="2">Uncharacterized protein</fullName>
    </submittedName>
</protein>
<reference evidence="2" key="1">
    <citation type="submission" date="2018-02" db="EMBL/GenBank/DDBJ databases">
        <authorList>
            <person name="Cohen D.B."/>
            <person name="Kent A.D."/>
        </authorList>
    </citation>
    <scope>NUCLEOTIDE SEQUENCE</scope>
</reference>
<dbReference type="AlphaFoldDB" id="A0A2N9IY29"/>
<dbReference type="EMBL" id="OIVN01006257">
    <property type="protein sequence ID" value="SPD29059.1"/>
    <property type="molecule type" value="Genomic_DNA"/>
</dbReference>
<proteinExistence type="predicted"/>
<name>A0A2N9IY29_FAGSY</name>
<sequence>MAKNKGSVIIPEGQELWEWRGLSQVVDGLLEPNVTRNQANRTVGYGRPAEPILHHDQPESPLSVAQAHKMEPRWVWKPKPSLHKTRDLAETSGTTKPSTREDQESAVTTPKSHILTNPDGQRLRLSMELRSPMIDPDAQVDDISPQMLQWVGALVALVGGKEGGNGWGRTQGAIVSGPIGCGWADGATYPIG</sequence>
<evidence type="ECO:0000256" key="1">
    <source>
        <dbReference type="SAM" id="MobiDB-lite"/>
    </source>
</evidence>
<organism evidence="2">
    <name type="scientific">Fagus sylvatica</name>
    <name type="common">Beechnut</name>
    <dbReference type="NCBI Taxonomy" id="28930"/>
    <lineage>
        <taxon>Eukaryota</taxon>
        <taxon>Viridiplantae</taxon>
        <taxon>Streptophyta</taxon>
        <taxon>Embryophyta</taxon>
        <taxon>Tracheophyta</taxon>
        <taxon>Spermatophyta</taxon>
        <taxon>Magnoliopsida</taxon>
        <taxon>eudicotyledons</taxon>
        <taxon>Gunneridae</taxon>
        <taxon>Pentapetalae</taxon>
        <taxon>rosids</taxon>
        <taxon>fabids</taxon>
        <taxon>Fagales</taxon>
        <taxon>Fagaceae</taxon>
        <taxon>Fagus</taxon>
    </lineage>
</organism>
<feature type="region of interest" description="Disordered" evidence="1">
    <location>
        <begin position="78"/>
        <end position="112"/>
    </location>
</feature>
<gene>
    <name evidence="2" type="ORF">FSB_LOCUS56941</name>
</gene>